<gene>
    <name evidence="14" type="primary">LOC113205043</name>
    <name evidence="11" type="synonym">MED9</name>
</gene>
<keyword evidence="4 11" id="KW-0805">Transcription regulation</keyword>
<evidence type="ECO:0000256" key="1">
    <source>
        <dbReference type="ARBA" id="ARBA00004123"/>
    </source>
</evidence>
<keyword evidence="13" id="KW-1185">Reference proteome</keyword>
<evidence type="ECO:0000256" key="11">
    <source>
        <dbReference type="RuleBase" id="RU364145"/>
    </source>
</evidence>
<dbReference type="GO" id="GO:0003712">
    <property type="term" value="F:transcription coregulator activity"/>
    <property type="evidence" value="ECO:0007669"/>
    <property type="project" value="InterPro"/>
</dbReference>
<keyword evidence="7 11" id="KW-0804">Transcription</keyword>
<dbReference type="InterPro" id="IPR039242">
    <property type="entry name" value="MED9_metazoa"/>
</dbReference>
<dbReference type="PANTHER" id="PTHR20844:SF0">
    <property type="entry name" value="MEDIATOR OF RNA POLYMERASE II TRANSCRIPTION SUBUNIT 9"/>
    <property type="match status" value="1"/>
</dbReference>
<dbReference type="InterPro" id="IPR037212">
    <property type="entry name" value="Med7/Med21-like"/>
</dbReference>
<comment type="similarity">
    <text evidence="2 11">Belongs to the Mediator complex subunit 9 family.</text>
</comment>
<evidence type="ECO:0000313" key="14">
    <source>
        <dbReference type="RefSeq" id="XP_026276270.1"/>
    </source>
</evidence>
<dbReference type="Proteomes" id="UP000504606">
    <property type="component" value="Unplaced"/>
</dbReference>
<accession>A0A6J1SAI9</accession>
<dbReference type="InterPro" id="IPR011425">
    <property type="entry name" value="Med9"/>
</dbReference>
<dbReference type="CTD" id="55090"/>
<evidence type="ECO:0000256" key="10">
    <source>
        <dbReference type="ARBA" id="ARBA00031260"/>
    </source>
</evidence>
<comment type="subunit">
    <text evidence="11">Component of the Mediator complex.</text>
</comment>
<evidence type="ECO:0000256" key="12">
    <source>
        <dbReference type="SAM" id="Coils"/>
    </source>
</evidence>
<dbReference type="GO" id="GO:0016592">
    <property type="term" value="C:mediator complex"/>
    <property type="evidence" value="ECO:0007669"/>
    <property type="project" value="InterPro"/>
</dbReference>
<keyword evidence="8 11" id="KW-0539">Nucleus</keyword>
<proteinExistence type="inferred from homology"/>
<dbReference type="GeneID" id="113205043"/>
<evidence type="ECO:0000256" key="3">
    <source>
        <dbReference type="ARBA" id="ARBA00020636"/>
    </source>
</evidence>
<sequence>MQDSSEQHETAPTTWTVDDVDVEFLPLIYEIIRSLEKDPHDNAQKSRDSLDTTQKILELQRKLEKAREQIRKLPGIEYNTEEQLKQLDVLRNQLRLKRELLHKYRNMCSFEIPKA</sequence>
<comment type="function">
    <text evidence="9 11">Component of the Mediator complex, a coactivator involved in the regulated transcription of nearly all RNA polymerase II-dependent genes. Mediator functions as a bridge to convey information from gene-specific regulatory proteins to the basal RNA polymerase II transcription machinery. Mediator is recruited to promoters by direct interactions with regulatory proteins and serves as a scaffold for the assembly of a functional preinitiation complex with RNA polymerase II and the general transcription factors.</text>
</comment>
<keyword evidence="6 11" id="KW-0010">Activator</keyword>
<evidence type="ECO:0000256" key="9">
    <source>
        <dbReference type="ARBA" id="ARBA00025687"/>
    </source>
</evidence>
<dbReference type="GO" id="GO:0006357">
    <property type="term" value="P:regulation of transcription by RNA polymerase II"/>
    <property type="evidence" value="ECO:0007669"/>
    <property type="project" value="InterPro"/>
</dbReference>
<dbReference type="AlphaFoldDB" id="A0A6J1SAI9"/>
<protein>
    <recommendedName>
        <fullName evidence="3 11">Mediator of RNA polymerase II transcription subunit 9</fullName>
    </recommendedName>
    <alternativeName>
        <fullName evidence="10 11">Mediator complex subunit 9</fullName>
    </alternativeName>
</protein>
<dbReference type="Pfam" id="PF07544">
    <property type="entry name" value="Med9"/>
    <property type="match status" value="1"/>
</dbReference>
<evidence type="ECO:0000256" key="2">
    <source>
        <dbReference type="ARBA" id="ARBA00008089"/>
    </source>
</evidence>
<dbReference type="PANTHER" id="PTHR20844">
    <property type="entry name" value="MEDIATOR OF RNA POLYMERASE II TRANSCRIPTION, SUBUNIT 9"/>
    <property type="match status" value="1"/>
</dbReference>
<dbReference type="SUPFAM" id="SSF140718">
    <property type="entry name" value="Mediator hinge subcomplex-like"/>
    <property type="match status" value="1"/>
</dbReference>
<name>A0A6J1SAI9_FRAOC</name>
<dbReference type="OrthoDB" id="5950777at2759"/>
<evidence type="ECO:0000256" key="5">
    <source>
        <dbReference type="ARBA" id="ARBA00023054"/>
    </source>
</evidence>
<dbReference type="KEGG" id="foc:113205043"/>
<keyword evidence="5 12" id="KW-0175">Coiled coil</keyword>
<feature type="coiled-coil region" evidence="12">
    <location>
        <begin position="49"/>
        <end position="107"/>
    </location>
</feature>
<evidence type="ECO:0000256" key="7">
    <source>
        <dbReference type="ARBA" id="ARBA00023163"/>
    </source>
</evidence>
<evidence type="ECO:0000256" key="4">
    <source>
        <dbReference type="ARBA" id="ARBA00023015"/>
    </source>
</evidence>
<reference evidence="14" key="1">
    <citation type="submission" date="2025-08" db="UniProtKB">
        <authorList>
            <consortium name="RefSeq"/>
        </authorList>
    </citation>
    <scope>IDENTIFICATION</scope>
    <source>
        <tissue evidence="14">Whole organism</tissue>
    </source>
</reference>
<organism evidence="13 14">
    <name type="scientific">Frankliniella occidentalis</name>
    <name type="common">Western flower thrips</name>
    <name type="synonym">Euthrips occidentalis</name>
    <dbReference type="NCBI Taxonomy" id="133901"/>
    <lineage>
        <taxon>Eukaryota</taxon>
        <taxon>Metazoa</taxon>
        <taxon>Ecdysozoa</taxon>
        <taxon>Arthropoda</taxon>
        <taxon>Hexapoda</taxon>
        <taxon>Insecta</taxon>
        <taxon>Pterygota</taxon>
        <taxon>Neoptera</taxon>
        <taxon>Paraneoptera</taxon>
        <taxon>Thysanoptera</taxon>
        <taxon>Terebrantia</taxon>
        <taxon>Thripoidea</taxon>
        <taxon>Thripidae</taxon>
        <taxon>Frankliniella</taxon>
    </lineage>
</organism>
<comment type="subcellular location">
    <subcellularLocation>
        <location evidence="1 11">Nucleus</location>
    </subcellularLocation>
</comment>
<dbReference type="RefSeq" id="XP_026276270.1">
    <property type="nucleotide sequence ID" value="XM_026420485.2"/>
</dbReference>
<evidence type="ECO:0000313" key="13">
    <source>
        <dbReference type="Proteomes" id="UP000504606"/>
    </source>
</evidence>
<evidence type="ECO:0000256" key="8">
    <source>
        <dbReference type="ARBA" id="ARBA00023242"/>
    </source>
</evidence>
<evidence type="ECO:0000256" key="6">
    <source>
        <dbReference type="ARBA" id="ARBA00023159"/>
    </source>
</evidence>